<evidence type="ECO:0000313" key="2">
    <source>
        <dbReference type="EMBL" id="GEZ75578.1"/>
    </source>
</evidence>
<gene>
    <name evidence="2" type="ORF">Tci_547551</name>
</gene>
<accession>A0A699IQD4</accession>
<dbReference type="Pfam" id="PF07727">
    <property type="entry name" value="RVT_2"/>
    <property type="match status" value="1"/>
</dbReference>
<feature type="domain" description="Reverse transcriptase Ty1/copia-type" evidence="1">
    <location>
        <begin position="3"/>
        <end position="67"/>
    </location>
</feature>
<sequence>VSHAPGFIDPKFPNKVYKAVKALYGLHQDPRAWYATFSTFLVQSGYRRELIHKTRFIKKDKKDIMLIMKKFNFLSVKTVSTPIETKKPLVKDEEAADVDVHFYRSMIGSLMYLTASRPEIMRLISWQYKKQTIVATSTTEAEYVIAASCCG</sequence>
<organism evidence="2">
    <name type="scientific">Tanacetum cinerariifolium</name>
    <name type="common">Dalmatian daisy</name>
    <name type="synonym">Chrysanthemum cinerariifolium</name>
    <dbReference type="NCBI Taxonomy" id="118510"/>
    <lineage>
        <taxon>Eukaryota</taxon>
        <taxon>Viridiplantae</taxon>
        <taxon>Streptophyta</taxon>
        <taxon>Embryophyta</taxon>
        <taxon>Tracheophyta</taxon>
        <taxon>Spermatophyta</taxon>
        <taxon>Magnoliopsida</taxon>
        <taxon>eudicotyledons</taxon>
        <taxon>Gunneridae</taxon>
        <taxon>Pentapetalae</taxon>
        <taxon>asterids</taxon>
        <taxon>campanulids</taxon>
        <taxon>Asterales</taxon>
        <taxon>Asteraceae</taxon>
        <taxon>Asteroideae</taxon>
        <taxon>Anthemideae</taxon>
        <taxon>Anthemidinae</taxon>
        <taxon>Tanacetum</taxon>
    </lineage>
</organism>
<dbReference type="AlphaFoldDB" id="A0A699IQD4"/>
<dbReference type="EMBL" id="BKCJ010319315">
    <property type="protein sequence ID" value="GEZ75578.1"/>
    <property type="molecule type" value="Genomic_DNA"/>
</dbReference>
<proteinExistence type="predicted"/>
<comment type="caution">
    <text evidence="2">The sequence shown here is derived from an EMBL/GenBank/DDBJ whole genome shotgun (WGS) entry which is preliminary data.</text>
</comment>
<protein>
    <recommendedName>
        <fullName evidence="1">Reverse transcriptase Ty1/copia-type domain-containing protein</fullName>
    </recommendedName>
</protein>
<dbReference type="InterPro" id="IPR013103">
    <property type="entry name" value="RVT_2"/>
</dbReference>
<evidence type="ECO:0000259" key="1">
    <source>
        <dbReference type="Pfam" id="PF07727"/>
    </source>
</evidence>
<dbReference type="PANTHER" id="PTHR11439">
    <property type="entry name" value="GAG-POL-RELATED RETROTRANSPOSON"/>
    <property type="match status" value="1"/>
</dbReference>
<dbReference type="PANTHER" id="PTHR11439:SF509">
    <property type="entry name" value="RNA-DIRECTED DNA POLYMERASE"/>
    <property type="match status" value="1"/>
</dbReference>
<reference evidence="2" key="1">
    <citation type="journal article" date="2019" name="Sci. Rep.">
        <title>Draft genome of Tanacetum cinerariifolium, the natural source of mosquito coil.</title>
        <authorList>
            <person name="Yamashiro T."/>
            <person name="Shiraishi A."/>
            <person name="Satake H."/>
            <person name="Nakayama K."/>
        </authorList>
    </citation>
    <scope>NUCLEOTIDE SEQUENCE</scope>
</reference>
<feature type="non-terminal residue" evidence="2">
    <location>
        <position position="1"/>
    </location>
</feature>
<name>A0A699IQD4_TANCI</name>